<evidence type="ECO:0000313" key="2">
    <source>
        <dbReference type="Proteomes" id="UP000277928"/>
    </source>
</evidence>
<dbReference type="AlphaFoldDB" id="A0A3P6SC29"/>
<evidence type="ECO:0000313" key="1">
    <source>
        <dbReference type="EMBL" id="VDK69727.1"/>
    </source>
</evidence>
<gene>
    <name evidence="1" type="ORF">NLS_LOCUS855</name>
</gene>
<proteinExistence type="predicted"/>
<organism evidence="1 2">
    <name type="scientific">Litomosoides sigmodontis</name>
    <name type="common">Filarial nematode worm</name>
    <dbReference type="NCBI Taxonomy" id="42156"/>
    <lineage>
        <taxon>Eukaryota</taxon>
        <taxon>Metazoa</taxon>
        <taxon>Ecdysozoa</taxon>
        <taxon>Nematoda</taxon>
        <taxon>Chromadorea</taxon>
        <taxon>Rhabditida</taxon>
        <taxon>Spirurina</taxon>
        <taxon>Spiruromorpha</taxon>
        <taxon>Filarioidea</taxon>
        <taxon>Onchocercidae</taxon>
        <taxon>Litomosoides</taxon>
    </lineage>
</organism>
<protein>
    <submittedName>
        <fullName evidence="1">Uncharacterized protein</fullName>
    </submittedName>
</protein>
<accession>A0A3P6SC29</accession>
<dbReference type="EMBL" id="UYRX01000025">
    <property type="protein sequence ID" value="VDK69727.1"/>
    <property type="molecule type" value="Genomic_DNA"/>
</dbReference>
<reference evidence="1 2" key="1">
    <citation type="submission" date="2018-08" db="EMBL/GenBank/DDBJ databases">
        <authorList>
            <person name="Laetsch R D."/>
            <person name="Stevens L."/>
            <person name="Kumar S."/>
            <person name="Blaxter L. M."/>
        </authorList>
    </citation>
    <scope>NUCLEOTIDE SEQUENCE [LARGE SCALE GENOMIC DNA]</scope>
</reference>
<sequence>MCAIATVGKQRPNSSRGLEVDDVASLLFKAGKQSDLLQLIVVSSSLVVKKQKMVWIEISETANRRAFSESSLWPKNTMLSPTSVELTIFWTNCIRSSLEKEKEGTNVEYSLDQEN</sequence>
<dbReference type="Proteomes" id="UP000277928">
    <property type="component" value="Unassembled WGS sequence"/>
</dbReference>
<name>A0A3P6SC29_LITSI</name>
<keyword evidence="2" id="KW-1185">Reference proteome</keyword>